<comment type="function">
    <text evidence="5">A flexible structure which links the flagellar filament to the drive apparatus in the basal body.</text>
</comment>
<dbReference type="SUPFAM" id="SSF117143">
    <property type="entry name" value="Flagellar hook protein flgE"/>
    <property type="match status" value="1"/>
</dbReference>
<evidence type="ECO:0000256" key="5">
    <source>
        <dbReference type="RuleBase" id="RU362116"/>
    </source>
</evidence>
<comment type="similarity">
    <text evidence="2 5">Belongs to the flagella basal body rod proteins family.</text>
</comment>
<evidence type="ECO:0000256" key="2">
    <source>
        <dbReference type="ARBA" id="ARBA00009677"/>
    </source>
</evidence>
<dbReference type="PANTHER" id="PTHR30435:SF1">
    <property type="entry name" value="FLAGELLAR HOOK PROTEIN FLGE"/>
    <property type="match status" value="1"/>
</dbReference>
<dbReference type="PANTHER" id="PTHR30435">
    <property type="entry name" value="FLAGELLAR PROTEIN"/>
    <property type="match status" value="1"/>
</dbReference>
<reference evidence="9 10" key="1">
    <citation type="submission" date="2018-05" db="EMBL/GenBank/DDBJ databases">
        <title>Rhodobacteraceae gen. nov., sp. nov. isolated from sea water.</title>
        <authorList>
            <person name="Ren Y."/>
        </authorList>
    </citation>
    <scope>NUCLEOTIDE SEQUENCE [LARGE SCALE GENOMIC DNA]</scope>
    <source>
        <strain evidence="9 10">TG-679</strain>
    </source>
</reference>
<dbReference type="InterPro" id="IPR053967">
    <property type="entry name" value="LlgE_F_G-like_D1"/>
</dbReference>
<keyword evidence="9" id="KW-0969">Cilium</keyword>
<evidence type="ECO:0000256" key="4">
    <source>
        <dbReference type="ARBA" id="ARBA00023143"/>
    </source>
</evidence>
<dbReference type="InterPro" id="IPR037925">
    <property type="entry name" value="FlgE/F/G-like"/>
</dbReference>
<evidence type="ECO:0000259" key="7">
    <source>
        <dbReference type="Pfam" id="PF07559"/>
    </source>
</evidence>
<dbReference type="InterPro" id="IPR020013">
    <property type="entry name" value="Flagellar_FlgE/F/G"/>
</dbReference>
<evidence type="ECO:0000259" key="6">
    <source>
        <dbReference type="Pfam" id="PF06429"/>
    </source>
</evidence>
<dbReference type="RefSeq" id="WP_109811620.1">
    <property type="nucleotide sequence ID" value="NZ_QGKU01000033.1"/>
</dbReference>
<accession>A0A2V2LFA3</accession>
<dbReference type="GO" id="GO:0071978">
    <property type="term" value="P:bacterial-type flagellum-dependent swarming motility"/>
    <property type="evidence" value="ECO:0007669"/>
    <property type="project" value="TreeGrafter"/>
</dbReference>
<evidence type="ECO:0000259" key="8">
    <source>
        <dbReference type="Pfam" id="PF22692"/>
    </source>
</evidence>
<evidence type="ECO:0000256" key="3">
    <source>
        <dbReference type="ARBA" id="ARBA00019015"/>
    </source>
</evidence>
<dbReference type="Pfam" id="PF06429">
    <property type="entry name" value="Flg_bbr_C"/>
    <property type="match status" value="1"/>
</dbReference>
<dbReference type="AlphaFoldDB" id="A0A2V2LFA3"/>
<feature type="domain" description="Flagellar hook protein FlgE D2" evidence="7">
    <location>
        <begin position="176"/>
        <end position="296"/>
    </location>
</feature>
<keyword evidence="9" id="KW-0966">Cell projection</keyword>
<keyword evidence="9" id="KW-0282">Flagellum</keyword>
<dbReference type="Pfam" id="PF07559">
    <property type="entry name" value="FlgE_D2"/>
    <property type="match status" value="1"/>
</dbReference>
<sequence>MSTQIALTGLKAAQADISNTSHNIANVGTTGFQRSRVEFGDLFSTSPMANPRTQIGSGTKLLATQRIFEQGAVTTTGNAFDLALEGPGFFALQGGETGGRAYSRAGAFNLDPSGRVIDSSGDFLLGFPVAQNGTPLSRDPAAMRPIQIASQTGAARATSTVELDLNFPASGQGRQATVPSAVGFNPGDPTSYAYSTPMSILDADGQPVDAIAYFVKTAEPSATSTDSTFEVQLSYQGSAMTPPATPPELTFDAFGTMTGGFGPMTFTSLSGPLTMDFTGSQMSNDAFSVRNFEQDGETKRSLSNLEIANDGVVWATYGTQEAIAIGQVGLANFANPNGLKQIGNATFVETSESGQPDIGQGGASGFGSIRSGALESSNVDLTAELVHLITAQRNYQASAKALETSSSLSQTIMNMRT</sequence>
<feature type="domain" description="Flagellar basal-body/hook protein C-terminal" evidence="6">
    <location>
        <begin position="370"/>
        <end position="415"/>
    </location>
</feature>
<proteinExistence type="inferred from homology"/>
<dbReference type="Pfam" id="PF22692">
    <property type="entry name" value="LlgE_F_G_D1"/>
    <property type="match status" value="1"/>
</dbReference>
<dbReference type="InterPro" id="IPR011491">
    <property type="entry name" value="FlgE_D2"/>
</dbReference>
<dbReference type="GO" id="GO:0009425">
    <property type="term" value="C:bacterial-type flagellum basal body"/>
    <property type="evidence" value="ECO:0007669"/>
    <property type="project" value="UniProtKB-SubCell"/>
</dbReference>
<dbReference type="GO" id="GO:0009424">
    <property type="term" value="C:bacterial-type flagellum hook"/>
    <property type="evidence" value="ECO:0007669"/>
    <property type="project" value="TreeGrafter"/>
</dbReference>
<gene>
    <name evidence="9" type="ORF">DKT77_10265</name>
</gene>
<keyword evidence="10" id="KW-1185">Reference proteome</keyword>
<dbReference type="EMBL" id="QGKU01000033">
    <property type="protein sequence ID" value="PWR02571.1"/>
    <property type="molecule type" value="Genomic_DNA"/>
</dbReference>
<name>A0A2V2LFA3_9RHOB</name>
<evidence type="ECO:0000313" key="9">
    <source>
        <dbReference type="EMBL" id="PWR02571.1"/>
    </source>
</evidence>
<dbReference type="OrthoDB" id="8372879at2"/>
<dbReference type="GO" id="GO:0005829">
    <property type="term" value="C:cytosol"/>
    <property type="evidence" value="ECO:0007669"/>
    <property type="project" value="TreeGrafter"/>
</dbReference>
<dbReference type="NCBIfam" id="TIGR03506">
    <property type="entry name" value="FlgEFG_subfam"/>
    <property type="match status" value="1"/>
</dbReference>
<evidence type="ECO:0000313" key="10">
    <source>
        <dbReference type="Proteomes" id="UP000245680"/>
    </source>
</evidence>
<dbReference type="Gene3D" id="2.60.98.20">
    <property type="entry name" value="Flagellar hook protein FlgE"/>
    <property type="match status" value="1"/>
</dbReference>
<organism evidence="9 10">
    <name type="scientific">Meridianimarinicoccus roseus</name>
    <dbReference type="NCBI Taxonomy" id="2072018"/>
    <lineage>
        <taxon>Bacteria</taxon>
        <taxon>Pseudomonadati</taxon>
        <taxon>Pseudomonadota</taxon>
        <taxon>Alphaproteobacteria</taxon>
        <taxon>Rhodobacterales</taxon>
        <taxon>Paracoccaceae</taxon>
        <taxon>Meridianimarinicoccus</taxon>
    </lineage>
</organism>
<dbReference type="Proteomes" id="UP000245680">
    <property type="component" value="Unassembled WGS sequence"/>
</dbReference>
<keyword evidence="4 5" id="KW-0975">Bacterial flagellum</keyword>
<evidence type="ECO:0000256" key="1">
    <source>
        <dbReference type="ARBA" id="ARBA00004117"/>
    </source>
</evidence>
<protein>
    <recommendedName>
        <fullName evidence="3 5">Flagellar hook protein FlgE</fullName>
    </recommendedName>
</protein>
<feature type="domain" description="Flagellar hook protein FlgE/F/G-like D1" evidence="8">
    <location>
        <begin position="83"/>
        <end position="149"/>
    </location>
</feature>
<dbReference type="InterPro" id="IPR037058">
    <property type="entry name" value="Falgellar_hook_FlgE_sf"/>
</dbReference>
<comment type="caution">
    <text evidence="9">The sequence shown here is derived from an EMBL/GenBank/DDBJ whole genome shotgun (WGS) entry which is preliminary data.</text>
</comment>
<comment type="subcellular location">
    <subcellularLocation>
        <location evidence="1 5">Bacterial flagellum basal body</location>
    </subcellularLocation>
</comment>
<dbReference type="InterPro" id="IPR010930">
    <property type="entry name" value="Flg_bb/hook_C_dom"/>
</dbReference>